<dbReference type="AlphaFoldDB" id="A0A183SZ85"/>
<organism evidence="4">
    <name type="scientific">Schistocephalus solidus</name>
    <name type="common">Tapeworm</name>
    <dbReference type="NCBI Taxonomy" id="70667"/>
    <lineage>
        <taxon>Eukaryota</taxon>
        <taxon>Metazoa</taxon>
        <taxon>Spiralia</taxon>
        <taxon>Lophotrochozoa</taxon>
        <taxon>Platyhelminthes</taxon>
        <taxon>Cestoda</taxon>
        <taxon>Eucestoda</taxon>
        <taxon>Diphyllobothriidea</taxon>
        <taxon>Diphyllobothriidae</taxon>
        <taxon>Schistocephalus</taxon>
    </lineage>
</organism>
<evidence type="ECO:0000313" key="4">
    <source>
        <dbReference type="WBParaSite" id="SSLN_0000989501-mRNA-1"/>
    </source>
</evidence>
<feature type="region of interest" description="Disordered" evidence="1">
    <location>
        <begin position="197"/>
        <end position="232"/>
    </location>
</feature>
<reference evidence="4" key="1">
    <citation type="submission" date="2016-06" db="UniProtKB">
        <authorList>
            <consortium name="WormBaseParasite"/>
        </authorList>
    </citation>
    <scope>IDENTIFICATION</scope>
</reference>
<accession>A0A183SZ85</accession>
<proteinExistence type="predicted"/>
<keyword evidence="3" id="KW-1185">Reference proteome</keyword>
<sequence>MAKIRYSRYRLDIRLLLWGQHFGPPPEKLTLVTDFARWVARCKDYLQVADAKAQSGAILALLGDEVYDLARSADTSAVSTPSVVLDGLRKILWSSENPWVLQPDFQRRFQQPGESVNDFQQALRLLGRRAFPTLDAKALNIRVLEQFVAGVHDAQIHKTLLLDRPSALALAREEEILQVAFEQPPRSMFDVTAVQPHSSHNASTQTPWQPCSCGSSSRRNNWRRPQTRWPNRPQARRTIQDINLGPGPSDSEYYLVPDTIISCLGSTNCPLVRGTLDNTSLSCLEDSGAGGSLVHQQPFLEFQTKIRYSDRPSVTIHTANGANLRHTGLT</sequence>
<protein>
    <submittedName>
        <fullName evidence="2 4">Uncharacterized protein</fullName>
    </submittedName>
</protein>
<dbReference type="EMBL" id="UYSU01035301">
    <property type="protein sequence ID" value="VDL95918.1"/>
    <property type="molecule type" value="Genomic_DNA"/>
</dbReference>
<gene>
    <name evidence="2" type="ORF">SSLN_LOCUS9533</name>
</gene>
<dbReference type="WBParaSite" id="SSLN_0000989501-mRNA-1">
    <property type="protein sequence ID" value="SSLN_0000989501-mRNA-1"/>
    <property type="gene ID" value="SSLN_0000989501"/>
</dbReference>
<dbReference type="OrthoDB" id="6263525at2759"/>
<dbReference type="Proteomes" id="UP000275846">
    <property type="component" value="Unassembled WGS sequence"/>
</dbReference>
<evidence type="ECO:0000256" key="1">
    <source>
        <dbReference type="SAM" id="MobiDB-lite"/>
    </source>
</evidence>
<feature type="compositionally biased region" description="Polar residues" evidence="1">
    <location>
        <begin position="197"/>
        <end position="219"/>
    </location>
</feature>
<evidence type="ECO:0000313" key="2">
    <source>
        <dbReference type="EMBL" id="VDL95918.1"/>
    </source>
</evidence>
<evidence type="ECO:0000313" key="3">
    <source>
        <dbReference type="Proteomes" id="UP000275846"/>
    </source>
</evidence>
<name>A0A183SZ85_SCHSO</name>
<reference evidence="2 3" key="2">
    <citation type="submission" date="2018-11" db="EMBL/GenBank/DDBJ databases">
        <authorList>
            <consortium name="Pathogen Informatics"/>
        </authorList>
    </citation>
    <scope>NUCLEOTIDE SEQUENCE [LARGE SCALE GENOMIC DNA]</scope>
    <source>
        <strain evidence="2 3">NST_G2</strain>
    </source>
</reference>